<evidence type="ECO:0000256" key="3">
    <source>
        <dbReference type="ARBA" id="ARBA00022771"/>
    </source>
</evidence>
<dbReference type="InterPro" id="IPR001005">
    <property type="entry name" value="SANT/Myb"/>
</dbReference>
<dbReference type="SUPFAM" id="SSF46689">
    <property type="entry name" value="Homeodomain-like"/>
    <property type="match status" value="1"/>
</dbReference>
<dbReference type="GO" id="GO:0008270">
    <property type="term" value="F:zinc ion binding"/>
    <property type="evidence" value="ECO:0007669"/>
    <property type="project" value="UniProtKB-KW"/>
</dbReference>
<evidence type="ECO:0000259" key="5">
    <source>
        <dbReference type="PROSITE" id="PS50090"/>
    </source>
</evidence>
<feature type="domain" description="Myb-like" evidence="5">
    <location>
        <begin position="84"/>
        <end position="132"/>
    </location>
</feature>
<dbReference type="GO" id="GO:0006357">
    <property type="term" value="P:regulation of transcription by RNA polymerase II"/>
    <property type="evidence" value="ECO:0007669"/>
    <property type="project" value="TreeGrafter"/>
</dbReference>
<evidence type="ECO:0000259" key="6">
    <source>
        <dbReference type="PROSITE" id="PS50934"/>
    </source>
</evidence>
<name>A0A5E4MRS1_9HEMI</name>
<dbReference type="InterPro" id="IPR009057">
    <property type="entry name" value="Homeodomain-like_sf"/>
</dbReference>
<dbReference type="InterPro" id="IPR036388">
    <property type="entry name" value="WH-like_DNA-bd_sf"/>
</dbReference>
<dbReference type="PROSITE" id="PS50090">
    <property type="entry name" value="MYB_LIKE"/>
    <property type="match status" value="1"/>
</dbReference>
<sequence>MNDINSSTNANCSMTTVKSCSQVSRRKLYCSFCLIDLWHEHTYIKCASEACVKSGITICLSCFASGNEDVVHHNSDPYHVLCNAVKINDSLWSAHEEIILLNTFADTMSWEKVAQKLGKSANECESHYFNDFVLYPKIKCLENINKISFRFNKFNELVKDKTKIIGDSLDLEDSYHQYELAIRLAGFQPARGEFAEEYDDQAECILELLTEPVWNDTPMKNRIKSNVLYQNLDASIFDIYNERLKERYRIKQVVKDYGLIAFNKHQLWIKSMEIILGPEMIQKLIRYLHLLKPLAFDFLVTNLKQEHELLARIHKLIEYRKNGLAKIAQINVYKELCIKREEYLKNRPLGSTTLKIIENKKPRINVFNLPGYQKLDNDERELCALIKMLPESYIKFKELLVHECQKSKGINLKTARKLVKIDVNKTRKIYNLLISANVIWEYSQN</sequence>
<dbReference type="FunFam" id="1.10.10.10:FF:000087">
    <property type="entry name" value="Transcriptional adapter 2"/>
    <property type="match status" value="1"/>
</dbReference>
<evidence type="ECO:0000313" key="7">
    <source>
        <dbReference type="EMBL" id="VVC32611.1"/>
    </source>
</evidence>
<keyword evidence="7" id="KW-0371">Homeobox</keyword>
<dbReference type="InterPro" id="IPR000433">
    <property type="entry name" value="Znf_ZZ"/>
</dbReference>
<dbReference type="GO" id="GO:0005634">
    <property type="term" value="C:nucleus"/>
    <property type="evidence" value="ECO:0007669"/>
    <property type="project" value="UniProtKB-SubCell"/>
</dbReference>
<dbReference type="GO" id="GO:0003677">
    <property type="term" value="F:DNA binding"/>
    <property type="evidence" value="ECO:0007669"/>
    <property type="project" value="UniProtKB-KW"/>
</dbReference>
<dbReference type="EMBL" id="CABPRJ010000957">
    <property type="protein sequence ID" value="VVC32611.1"/>
    <property type="molecule type" value="Genomic_DNA"/>
</dbReference>
<evidence type="ECO:0000256" key="2">
    <source>
        <dbReference type="ARBA" id="ARBA00022723"/>
    </source>
</evidence>
<dbReference type="OrthoDB" id="270417at2759"/>
<dbReference type="Pfam" id="PF25299">
    <property type="entry name" value="ZZ_ADA2"/>
    <property type="match status" value="1"/>
</dbReference>
<organism evidence="7 8">
    <name type="scientific">Cinara cedri</name>
    <dbReference type="NCBI Taxonomy" id="506608"/>
    <lineage>
        <taxon>Eukaryota</taxon>
        <taxon>Metazoa</taxon>
        <taxon>Ecdysozoa</taxon>
        <taxon>Arthropoda</taxon>
        <taxon>Hexapoda</taxon>
        <taxon>Insecta</taxon>
        <taxon>Pterygota</taxon>
        <taxon>Neoptera</taxon>
        <taxon>Paraneoptera</taxon>
        <taxon>Hemiptera</taxon>
        <taxon>Sternorrhyncha</taxon>
        <taxon>Aphidomorpha</taxon>
        <taxon>Aphidoidea</taxon>
        <taxon>Aphididae</taxon>
        <taxon>Lachninae</taxon>
        <taxon>Cinara</taxon>
    </lineage>
</organism>
<accession>A0A5E4MRS1</accession>
<keyword evidence="3" id="KW-0863">Zinc-finger</keyword>
<evidence type="ECO:0000313" key="8">
    <source>
        <dbReference type="Proteomes" id="UP000325440"/>
    </source>
</evidence>
<evidence type="ECO:0000256" key="4">
    <source>
        <dbReference type="ARBA" id="ARBA00022833"/>
    </source>
</evidence>
<dbReference type="GO" id="GO:0003682">
    <property type="term" value="F:chromatin binding"/>
    <property type="evidence" value="ECO:0007669"/>
    <property type="project" value="TreeGrafter"/>
</dbReference>
<proteinExistence type="predicted"/>
<dbReference type="GO" id="GO:0006338">
    <property type="term" value="P:chromatin remodeling"/>
    <property type="evidence" value="ECO:0007669"/>
    <property type="project" value="TreeGrafter"/>
</dbReference>
<dbReference type="Pfam" id="PF22941">
    <property type="entry name" value="TADA2A-like_3rd"/>
    <property type="match status" value="1"/>
</dbReference>
<keyword evidence="8" id="KW-1185">Reference proteome</keyword>
<dbReference type="GO" id="GO:0003713">
    <property type="term" value="F:transcription coactivator activity"/>
    <property type="evidence" value="ECO:0007669"/>
    <property type="project" value="TreeGrafter"/>
</dbReference>
<dbReference type="InterPro" id="IPR055141">
    <property type="entry name" value="TADA2A_B-like_dom"/>
</dbReference>
<gene>
    <name evidence="7" type="ORF">CINCED_3A003970</name>
</gene>
<keyword evidence="2" id="KW-0479">Metal-binding</keyword>
<dbReference type="GO" id="GO:0140672">
    <property type="term" value="C:ATAC complex"/>
    <property type="evidence" value="ECO:0007669"/>
    <property type="project" value="UniProtKB-ARBA"/>
</dbReference>
<dbReference type="PANTHER" id="PTHR12374">
    <property type="entry name" value="TRANSCRIPTIONAL ADAPTOR 2 ADA2 -RELATED"/>
    <property type="match status" value="1"/>
</dbReference>
<dbReference type="PROSITE" id="PS50934">
    <property type="entry name" value="SWIRM"/>
    <property type="match status" value="1"/>
</dbReference>
<dbReference type="InterPro" id="IPR007526">
    <property type="entry name" value="SWIRM"/>
</dbReference>
<keyword evidence="7" id="KW-0238">DNA-binding</keyword>
<dbReference type="Gene3D" id="1.10.10.10">
    <property type="entry name" value="Winged helix-like DNA-binding domain superfamily/Winged helix DNA-binding domain"/>
    <property type="match status" value="1"/>
</dbReference>
<dbReference type="PANTHER" id="PTHR12374:SF20">
    <property type="entry name" value="TRANSCRIPTIONAL ADAPTER 2-ALPHA"/>
    <property type="match status" value="1"/>
</dbReference>
<reference evidence="7 8" key="1">
    <citation type="submission" date="2019-08" db="EMBL/GenBank/DDBJ databases">
        <authorList>
            <person name="Alioto T."/>
            <person name="Alioto T."/>
            <person name="Gomez Garrido J."/>
        </authorList>
    </citation>
    <scope>NUCLEOTIDE SEQUENCE [LARGE SCALE GENOMIC DNA]</scope>
</reference>
<dbReference type="Proteomes" id="UP000325440">
    <property type="component" value="Unassembled WGS sequence"/>
</dbReference>
<protein>
    <submittedName>
        <fullName evidence="7">Homeobox domain-like,SWIRM domain,Myb-like domain</fullName>
    </submittedName>
</protein>
<comment type="subcellular location">
    <subcellularLocation>
        <location evidence="1">Nucleus</location>
    </subcellularLocation>
</comment>
<keyword evidence="4" id="KW-0862">Zinc</keyword>
<evidence type="ECO:0000256" key="1">
    <source>
        <dbReference type="ARBA" id="ARBA00004123"/>
    </source>
</evidence>
<dbReference type="AlphaFoldDB" id="A0A5E4MRS1"/>
<feature type="domain" description="SWIRM" evidence="6">
    <location>
        <begin position="355"/>
        <end position="445"/>
    </location>
</feature>